<dbReference type="Proteomes" id="UP000481583">
    <property type="component" value="Unassembled WGS sequence"/>
</dbReference>
<dbReference type="SUPFAM" id="SSF75217">
    <property type="entry name" value="alpha/beta knot"/>
    <property type="match status" value="1"/>
</dbReference>
<sequence length="191" mass="20866">MSGRNGAPRAHLSDRAPAPRAVRTRTRAEIRRTRRPRSHRCWDHLYAAPLWPLHGANLGTLLRTCDAVGACLTVPRFPWVPEALARGNTLRRPACVHWTGDPAGWLQRQRERDDGTRVVGVELAENATRLGDLPAARGRTVMVLGHEQYGIPPEALDLLDEVVEIPMVGSGASLNVAVAGSLVLYKLAGLL</sequence>
<comment type="caution">
    <text evidence="5">The sequence shown here is derived from an EMBL/GenBank/DDBJ whole genome shotgun (WGS) entry which is preliminary data.</text>
</comment>
<dbReference type="GO" id="GO:0003723">
    <property type="term" value="F:RNA binding"/>
    <property type="evidence" value="ECO:0007669"/>
    <property type="project" value="InterPro"/>
</dbReference>
<dbReference type="PANTHER" id="PTHR43191">
    <property type="entry name" value="RRNA METHYLTRANSFERASE 3"/>
    <property type="match status" value="1"/>
</dbReference>
<evidence type="ECO:0000313" key="5">
    <source>
        <dbReference type="EMBL" id="NGN69567.1"/>
    </source>
</evidence>
<dbReference type="AlphaFoldDB" id="A0A6G4UDY3"/>
<name>A0A6G4UDY3_9ACTN</name>
<dbReference type="InterPro" id="IPR029028">
    <property type="entry name" value="Alpha/beta_knot_MTases"/>
</dbReference>
<dbReference type="Gene3D" id="3.40.1280.10">
    <property type="match status" value="1"/>
</dbReference>
<dbReference type="RefSeq" id="WP_165244620.1">
    <property type="nucleotide sequence ID" value="NZ_JAAKZV010000311.1"/>
</dbReference>
<dbReference type="InterPro" id="IPR029026">
    <property type="entry name" value="tRNA_m1G_MTases_N"/>
</dbReference>
<evidence type="ECO:0000256" key="1">
    <source>
        <dbReference type="ARBA" id="ARBA00022603"/>
    </source>
</evidence>
<dbReference type="EMBL" id="JAAKZV010000311">
    <property type="protein sequence ID" value="NGN69567.1"/>
    <property type="molecule type" value="Genomic_DNA"/>
</dbReference>
<keyword evidence="6" id="KW-1185">Reference proteome</keyword>
<proteinExistence type="predicted"/>
<dbReference type="GO" id="GO:0008173">
    <property type="term" value="F:RNA methyltransferase activity"/>
    <property type="evidence" value="ECO:0007669"/>
    <property type="project" value="InterPro"/>
</dbReference>
<dbReference type="GO" id="GO:0006396">
    <property type="term" value="P:RNA processing"/>
    <property type="evidence" value="ECO:0007669"/>
    <property type="project" value="InterPro"/>
</dbReference>
<reference evidence="5 6" key="1">
    <citation type="submission" date="2020-02" db="EMBL/GenBank/DDBJ databases">
        <title>Whole-genome analyses of novel actinobacteria.</title>
        <authorList>
            <person name="Sahin N."/>
        </authorList>
    </citation>
    <scope>NUCLEOTIDE SEQUENCE [LARGE SCALE GENOMIC DNA]</scope>
    <source>
        <strain evidence="5 6">A7024</strain>
    </source>
</reference>
<dbReference type="PANTHER" id="PTHR43191:SF7">
    <property type="entry name" value="OBP33PEP LIKE PROTEIN"/>
    <property type="match status" value="1"/>
</dbReference>
<protein>
    <submittedName>
        <fullName evidence="5">RNA methyltransferase</fullName>
    </submittedName>
</protein>
<organism evidence="5 6">
    <name type="scientific">Streptomyces coryli</name>
    <dbReference type="NCBI Taxonomy" id="1128680"/>
    <lineage>
        <taxon>Bacteria</taxon>
        <taxon>Bacillati</taxon>
        <taxon>Actinomycetota</taxon>
        <taxon>Actinomycetes</taxon>
        <taxon>Kitasatosporales</taxon>
        <taxon>Streptomycetaceae</taxon>
        <taxon>Streptomyces</taxon>
    </lineage>
</organism>
<dbReference type="GO" id="GO:0032259">
    <property type="term" value="P:methylation"/>
    <property type="evidence" value="ECO:0007669"/>
    <property type="project" value="UniProtKB-KW"/>
</dbReference>
<feature type="domain" description="tRNA/rRNA methyltransferase SpoU type" evidence="4">
    <location>
        <begin position="56"/>
        <end position="185"/>
    </location>
</feature>
<evidence type="ECO:0000256" key="2">
    <source>
        <dbReference type="ARBA" id="ARBA00022679"/>
    </source>
</evidence>
<keyword evidence="2 5" id="KW-0808">Transferase</keyword>
<dbReference type="InterPro" id="IPR001537">
    <property type="entry name" value="SpoU_MeTrfase"/>
</dbReference>
<evidence type="ECO:0000256" key="3">
    <source>
        <dbReference type="SAM" id="MobiDB-lite"/>
    </source>
</evidence>
<evidence type="ECO:0000259" key="4">
    <source>
        <dbReference type="Pfam" id="PF00588"/>
    </source>
</evidence>
<keyword evidence="1 5" id="KW-0489">Methyltransferase</keyword>
<dbReference type="InterPro" id="IPR051259">
    <property type="entry name" value="rRNA_Methyltransferase"/>
</dbReference>
<accession>A0A6G4UDY3</accession>
<evidence type="ECO:0000313" key="6">
    <source>
        <dbReference type="Proteomes" id="UP000481583"/>
    </source>
</evidence>
<dbReference type="Pfam" id="PF00588">
    <property type="entry name" value="SpoU_methylase"/>
    <property type="match status" value="1"/>
</dbReference>
<gene>
    <name evidence="5" type="ORF">G5C51_37485</name>
</gene>
<feature type="region of interest" description="Disordered" evidence="3">
    <location>
        <begin position="1"/>
        <end position="33"/>
    </location>
</feature>